<keyword evidence="2" id="KW-1185">Reference proteome</keyword>
<gene>
    <name evidence="1" type="ORF">Bpfe_010287</name>
</gene>
<dbReference type="Proteomes" id="UP001233172">
    <property type="component" value="Unassembled WGS sequence"/>
</dbReference>
<comment type="caution">
    <text evidence="1">The sequence shown here is derived from an EMBL/GenBank/DDBJ whole genome shotgun (WGS) entry which is preliminary data.</text>
</comment>
<name>A0AAD8BSZ0_BIOPF</name>
<accession>A0AAD8BSZ0</accession>
<organism evidence="1 2">
    <name type="scientific">Biomphalaria pfeifferi</name>
    <name type="common">Bloodfluke planorb</name>
    <name type="synonym">Freshwater snail</name>
    <dbReference type="NCBI Taxonomy" id="112525"/>
    <lineage>
        <taxon>Eukaryota</taxon>
        <taxon>Metazoa</taxon>
        <taxon>Spiralia</taxon>
        <taxon>Lophotrochozoa</taxon>
        <taxon>Mollusca</taxon>
        <taxon>Gastropoda</taxon>
        <taxon>Heterobranchia</taxon>
        <taxon>Euthyneura</taxon>
        <taxon>Panpulmonata</taxon>
        <taxon>Hygrophila</taxon>
        <taxon>Lymnaeoidea</taxon>
        <taxon>Planorbidae</taxon>
        <taxon>Biomphalaria</taxon>
    </lineage>
</organism>
<protein>
    <submittedName>
        <fullName evidence="1">Homer protein 2</fullName>
    </submittedName>
</protein>
<proteinExistence type="predicted"/>
<evidence type="ECO:0000313" key="2">
    <source>
        <dbReference type="Proteomes" id="UP001233172"/>
    </source>
</evidence>
<dbReference type="AlphaFoldDB" id="A0AAD8BSZ0"/>
<reference evidence="1" key="1">
    <citation type="journal article" date="2023" name="PLoS Negl. Trop. Dis.">
        <title>A genome sequence for Biomphalaria pfeifferi, the major vector snail for the human-infecting parasite Schistosoma mansoni.</title>
        <authorList>
            <person name="Bu L."/>
            <person name="Lu L."/>
            <person name="Laidemitt M.R."/>
            <person name="Zhang S.M."/>
            <person name="Mutuku M."/>
            <person name="Mkoji G."/>
            <person name="Steinauer M."/>
            <person name="Loker E.S."/>
        </authorList>
    </citation>
    <scope>NUCLEOTIDE SEQUENCE</scope>
    <source>
        <strain evidence="1">KasaAsao</strain>
    </source>
</reference>
<sequence length="80" mass="9130">MTMETWSIGTNDKASLHLGIQDYEGRQGDRFISSRSALGTMASLRNSVFDHVTHEPFLHPMFPYQPINVLCMDSYIQKLP</sequence>
<evidence type="ECO:0000313" key="1">
    <source>
        <dbReference type="EMBL" id="KAK0060100.1"/>
    </source>
</evidence>
<reference evidence="1" key="2">
    <citation type="submission" date="2023-04" db="EMBL/GenBank/DDBJ databases">
        <authorList>
            <person name="Bu L."/>
            <person name="Lu L."/>
            <person name="Laidemitt M.R."/>
            <person name="Zhang S.M."/>
            <person name="Mutuku M."/>
            <person name="Mkoji G."/>
            <person name="Steinauer M."/>
            <person name="Loker E.S."/>
        </authorList>
    </citation>
    <scope>NUCLEOTIDE SEQUENCE</scope>
    <source>
        <strain evidence="1">KasaAsao</strain>
        <tissue evidence="1">Whole Snail</tissue>
    </source>
</reference>
<dbReference type="EMBL" id="JASAOG010000037">
    <property type="protein sequence ID" value="KAK0060100.1"/>
    <property type="molecule type" value="Genomic_DNA"/>
</dbReference>